<dbReference type="Gene3D" id="3.40.50.300">
    <property type="entry name" value="P-loop containing nucleotide triphosphate hydrolases"/>
    <property type="match status" value="1"/>
</dbReference>
<dbReference type="AlphaFoldDB" id="A0A378XHA4"/>
<feature type="domain" description="ABC transmembrane type-1" evidence="11">
    <location>
        <begin position="63"/>
        <end position="358"/>
    </location>
</feature>
<dbReference type="InterPro" id="IPR003439">
    <property type="entry name" value="ABC_transporter-like_ATP-bd"/>
</dbReference>
<dbReference type="Proteomes" id="UP000594903">
    <property type="component" value="Chromosome"/>
</dbReference>
<dbReference type="InterPro" id="IPR017871">
    <property type="entry name" value="ABC_transporter-like_CS"/>
</dbReference>
<dbReference type="PROSITE" id="PS00211">
    <property type="entry name" value="ABC_TRANSPORTER_1"/>
    <property type="match status" value="1"/>
</dbReference>
<evidence type="ECO:0000313" key="15">
    <source>
        <dbReference type="Proteomes" id="UP000594903"/>
    </source>
</evidence>
<evidence type="ECO:0000313" key="13">
    <source>
        <dbReference type="EMBL" id="SUA57390.1"/>
    </source>
</evidence>
<feature type="transmembrane region" description="Helical" evidence="9">
    <location>
        <begin position="12"/>
        <end position="33"/>
    </location>
</feature>
<dbReference type="PROSITE" id="PS50929">
    <property type="entry name" value="ABC_TM1F"/>
    <property type="match status" value="1"/>
</dbReference>
<dbReference type="Pfam" id="PF00005">
    <property type="entry name" value="ABC_tran"/>
    <property type="match status" value="1"/>
</dbReference>
<dbReference type="InterPro" id="IPR050835">
    <property type="entry name" value="ABC_transporter_sub-D"/>
</dbReference>
<dbReference type="EMBL" id="UGSB01000001">
    <property type="protein sequence ID" value="SUA57390.1"/>
    <property type="molecule type" value="Genomic_DNA"/>
</dbReference>
<evidence type="ECO:0000256" key="7">
    <source>
        <dbReference type="ARBA" id="ARBA00022989"/>
    </source>
</evidence>
<keyword evidence="5" id="KW-0547">Nucleotide-binding</keyword>
<feature type="transmembrane region" description="Helical" evidence="9">
    <location>
        <begin position="99"/>
        <end position="121"/>
    </location>
</feature>
<keyword evidence="15" id="KW-1185">Reference proteome</keyword>
<dbReference type="Pfam" id="PF06472">
    <property type="entry name" value="ABC_membrane_2"/>
    <property type="match status" value="1"/>
</dbReference>
<evidence type="ECO:0000313" key="12">
    <source>
        <dbReference type="EMBL" id="QPT39741.1"/>
    </source>
</evidence>
<dbReference type="GO" id="GO:0140359">
    <property type="term" value="F:ABC-type transporter activity"/>
    <property type="evidence" value="ECO:0007669"/>
    <property type="project" value="InterPro"/>
</dbReference>
<dbReference type="STRING" id="1122619.GCA_000373745_00318"/>
<evidence type="ECO:0000259" key="11">
    <source>
        <dbReference type="PROSITE" id="PS50929"/>
    </source>
</evidence>
<evidence type="ECO:0000256" key="6">
    <source>
        <dbReference type="ARBA" id="ARBA00022840"/>
    </source>
</evidence>
<dbReference type="InterPro" id="IPR003593">
    <property type="entry name" value="AAA+_ATPase"/>
</dbReference>
<accession>A0A378XHA4</accession>
<dbReference type="Proteomes" id="UP000254603">
    <property type="component" value="Unassembled WGS sequence"/>
</dbReference>
<dbReference type="SMART" id="SM00382">
    <property type="entry name" value="AAA"/>
    <property type="match status" value="1"/>
</dbReference>
<evidence type="ECO:0000256" key="5">
    <source>
        <dbReference type="ARBA" id="ARBA00022741"/>
    </source>
</evidence>
<dbReference type="SUPFAM" id="SSF90123">
    <property type="entry name" value="ABC transporter transmembrane region"/>
    <property type="match status" value="1"/>
</dbReference>
<keyword evidence="4 9" id="KW-0812">Transmembrane</keyword>
<dbReference type="PROSITE" id="PS50893">
    <property type="entry name" value="ABC_TRANSPORTER_2"/>
    <property type="match status" value="1"/>
</dbReference>
<keyword evidence="8 9" id="KW-0472">Membrane</keyword>
<dbReference type="RefSeq" id="WP_018573495.1">
    <property type="nucleotide sequence ID" value="NZ_CP065725.1"/>
</dbReference>
<evidence type="ECO:0000256" key="8">
    <source>
        <dbReference type="ARBA" id="ARBA00023136"/>
    </source>
</evidence>
<dbReference type="GO" id="GO:0005524">
    <property type="term" value="F:ATP binding"/>
    <property type="evidence" value="ECO:0007669"/>
    <property type="project" value="UniProtKB-KW"/>
</dbReference>
<dbReference type="InterPro" id="IPR011527">
    <property type="entry name" value="ABC1_TM_dom"/>
</dbReference>
<keyword evidence="3" id="KW-1003">Cell membrane</keyword>
<evidence type="ECO:0000256" key="9">
    <source>
        <dbReference type="SAM" id="Phobius"/>
    </source>
</evidence>
<evidence type="ECO:0000256" key="1">
    <source>
        <dbReference type="ARBA" id="ARBA00004651"/>
    </source>
</evidence>
<dbReference type="EMBL" id="CP065725">
    <property type="protein sequence ID" value="QPT39741.1"/>
    <property type="molecule type" value="Genomic_DNA"/>
</dbReference>
<evidence type="ECO:0000259" key="10">
    <source>
        <dbReference type="PROSITE" id="PS50893"/>
    </source>
</evidence>
<dbReference type="Gene3D" id="1.20.1560.10">
    <property type="entry name" value="ABC transporter type 1, transmembrane domain"/>
    <property type="match status" value="1"/>
</dbReference>
<comment type="subcellular location">
    <subcellularLocation>
        <location evidence="1">Cell membrane</location>
        <topology evidence="1">Multi-pass membrane protein</topology>
    </subcellularLocation>
</comment>
<reference evidence="13 14" key="1">
    <citation type="submission" date="2018-06" db="EMBL/GenBank/DDBJ databases">
        <authorList>
            <consortium name="Pathogen Informatics"/>
            <person name="Doyle S."/>
        </authorList>
    </citation>
    <scope>NUCLEOTIDE SEQUENCE [LARGE SCALE GENOMIC DNA]</scope>
    <source>
        <strain evidence="13 14">NCTC11997</strain>
    </source>
</reference>
<feature type="domain" description="ABC transporter" evidence="10">
    <location>
        <begin position="391"/>
        <end position="610"/>
    </location>
</feature>
<dbReference type="InterPro" id="IPR027417">
    <property type="entry name" value="P-loop_NTPase"/>
</dbReference>
<proteinExistence type="predicted"/>
<feature type="transmembrane region" description="Helical" evidence="9">
    <location>
        <begin position="211"/>
        <end position="231"/>
    </location>
</feature>
<dbReference type="GO" id="GO:0005886">
    <property type="term" value="C:plasma membrane"/>
    <property type="evidence" value="ECO:0007669"/>
    <property type="project" value="UniProtKB-SubCell"/>
</dbReference>
<feature type="transmembrane region" description="Helical" evidence="9">
    <location>
        <begin position="57"/>
        <end position="79"/>
    </location>
</feature>
<feature type="transmembrane region" description="Helical" evidence="9">
    <location>
        <begin position="172"/>
        <end position="199"/>
    </location>
</feature>
<evidence type="ECO:0000256" key="2">
    <source>
        <dbReference type="ARBA" id="ARBA00022448"/>
    </source>
</evidence>
<gene>
    <name evidence="13" type="primary">yddA_2</name>
    <name evidence="12" type="ORF">I6G29_11515</name>
    <name evidence="13" type="ORF">NCTC11997_02371</name>
</gene>
<evidence type="ECO:0000256" key="3">
    <source>
        <dbReference type="ARBA" id="ARBA00022475"/>
    </source>
</evidence>
<name>A0A378XHA4_9BURK</name>
<dbReference type="PANTHER" id="PTHR11384">
    <property type="entry name" value="ATP-BINDING CASSETTE, SUB-FAMILY D MEMBER"/>
    <property type="match status" value="1"/>
</dbReference>
<dbReference type="InterPro" id="IPR036640">
    <property type="entry name" value="ABC1_TM_sf"/>
</dbReference>
<dbReference type="CDD" id="cd03223">
    <property type="entry name" value="ABCD_peroxisomal_ALDP"/>
    <property type="match status" value="1"/>
</dbReference>
<dbReference type="PANTHER" id="PTHR11384:SF59">
    <property type="entry name" value="LYSOSOMAL COBALAMIN TRANSPORTER ABCD4"/>
    <property type="match status" value="1"/>
</dbReference>
<keyword evidence="6 12" id="KW-0067">ATP-binding</keyword>
<reference evidence="12 15" key="2">
    <citation type="submission" date="2020-12" db="EMBL/GenBank/DDBJ databases">
        <title>FDA dAtabase for Regulatory Grade micrObial Sequences (FDA-ARGOS): Supporting development and validation of Infectious Disease Dx tests.</title>
        <authorList>
            <person name="Sproer C."/>
            <person name="Gronow S."/>
            <person name="Severitt S."/>
            <person name="Schroder I."/>
            <person name="Tallon L."/>
            <person name="Sadzewicz L."/>
            <person name="Zhao X."/>
            <person name="Boylan J."/>
            <person name="Ott S."/>
            <person name="Bowen H."/>
            <person name="Vavikolanu K."/>
            <person name="Mehta A."/>
            <person name="Aluvathingal J."/>
            <person name="Nadendla S."/>
            <person name="Lowell S."/>
            <person name="Myers T."/>
            <person name="Yan Y."/>
            <person name="Sichtig H."/>
        </authorList>
    </citation>
    <scope>NUCLEOTIDE SEQUENCE [LARGE SCALE GENOMIC DNA]</scope>
    <source>
        <strain evidence="12 15">FDAARGOS_872</strain>
    </source>
</reference>
<evidence type="ECO:0000313" key="14">
    <source>
        <dbReference type="Proteomes" id="UP000254603"/>
    </source>
</evidence>
<dbReference type="GO" id="GO:0016887">
    <property type="term" value="F:ATP hydrolysis activity"/>
    <property type="evidence" value="ECO:0007669"/>
    <property type="project" value="InterPro"/>
</dbReference>
<organism evidence="13 14">
    <name type="scientific">Oligella ureolytica</name>
    <dbReference type="NCBI Taxonomy" id="90244"/>
    <lineage>
        <taxon>Bacteria</taxon>
        <taxon>Pseudomonadati</taxon>
        <taxon>Pseudomonadota</taxon>
        <taxon>Betaproteobacteria</taxon>
        <taxon>Burkholderiales</taxon>
        <taxon>Alcaligenaceae</taxon>
        <taxon>Oligella</taxon>
    </lineage>
</organism>
<evidence type="ECO:0000256" key="4">
    <source>
        <dbReference type="ARBA" id="ARBA00022692"/>
    </source>
</evidence>
<sequence>MNWYKEFIDSMAWVGVAFTISIVLMVVIGYLLIRTTRWASQFWQIAYTYFNPIKNPLAILNFAVILFLSLFGVRVSVLFSNWYNNMYTALQDKDESTFWIQIVVFAVLAIIHIFRSLIAMYMQQAFTIRWREDLNERVLGKWLRNKNYYRLFFLKHQVDNPDQRIQQDVASFVGTSLSLVLGLITSMVSAVAFTVILWNLSGPMNVFGVELSKGLVFILFVYVLIATVFAFKIGRPLIRLNFLDERLNANYRYSLIRVREYAESVAFYGGEKVEGFKLTQRFKGVIENVWNIVYRSLKFQGFNFIVSQTAVIFPFILQAPRFFSGQITLGAMIQTSNAFDNLQGNLSFFRTAYDDFAGFKAVLDRLTQFMDALDDAEDLPHPEVVKKGNEVVLSNVTITTPNGRVLVKELGFDVQPGEALLIRGPSGTGKTTILRTAAGLWPYAEGEITCPKEEALFLSQKPYLPEGHLIDVLYYPYHAPENAREEALKVLELVNLGHLVHRIDEVNHWMHILSLGEQQRVAFGRMLLTKPDVVFLDEATSAMDEGLEYYMYKLIRERLPTMRLISVGHRSTLLAHHTHILNLSADTTWHMQTCEEAIKEASDQVWSRALPGCDETKGND</sequence>
<dbReference type="OrthoDB" id="9810134at2"/>
<keyword evidence="7 9" id="KW-1133">Transmembrane helix</keyword>
<dbReference type="SUPFAM" id="SSF52540">
    <property type="entry name" value="P-loop containing nucleoside triphosphate hydrolases"/>
    <property type="match status" value="1"/>
</dbReference>
<keyword evidence="2" id="KW-0813">Transport</keyword>
<protein>
    <submittedName>
        <fullName evidence="12">ABC transporter ATP-binding protein/permease</fullName>
    </submittedName>
    <submittedName>
        <fullName evidence="13">CDS102</fullName>
    </submittedName>
</protein>